<organism evidence="2 3">
    <name type="scientific">Hordeum vulgare subsp. vulgare</name>
    <name type="common">Domesticated barley</name>
    <dbReference type="NCBI Taxonomy" id="112509"/>
    <lineage>
        <taxon>Eukaryota</taxon>
        <taxon>Viridiplantae</taxon>
        <taxon>Streptophyta</taxon>
        <taxon>Embryophyta</taxon>
        <taxon>Tracheophyta</taxon>
        <taxon>Spermatophyta</taxon>
        <taxon>Magnoliopsida</taxon>
        <taxon>Liliopsida</taxon>
        <taxon>Poales</taxon>
        <taxon>Poaceae</taxon>
        <taxon>BOP clade</taxon>
        <taxon>Pooideae</taxon>
        <taxon>Triticodae</taxon>
        <taxon>Triticeae</taxon>
        <taxon>Hordeinae</taxon>
        <taxon>Hordeum</taxon>
    </lineage>
</organism>
<dbReference type="GeneID" id="123398411"/>
<keyword evidence="1" id="KW-0052">Apoplast</keyword>
<evidence type="ECO:0000313" key="2">
    <source>
        <dbReference type="EnsemblPlants" id="HORVU.MOREX.r3.5HG0509350.1.CDS1"/>
    </source>
</evidence>
<dbReference type="Proteomes" id="UP000011116">
    <property type="component" value="Chromosome 5H"/>
</dbReference>
<reference evidence="2" key="3">
    <citation type="submission" date="2022-01" db="UniProtKB">
        <authorList>
            <consortium name="EnsemblPlants"/>
        </authorList>
    </citation>
    <scope>IDENTIFICATION</scope>
    <source>
        <strain evidence="2">subsp. vulgare</strain>
    </source>
</reference>
<dbReference type="PANTHER" id="PTHR21495">
    <property type="entry name" value="NUCLEOPORIN-RELATED"/>
    <property type="match status" value="1"/>
</dbReference>
<dbReference type="SMR" id="A0A8I6YC56"/>
<evidence type="ECO:0000313" key="3">
    <source>
        <dbReference type="Proteomes" id="UP000011116"/>
    </source>
</evidence>
<evidence type="ECO:0000256" key="1">
    <source>
        <dbReference type="RuleBase" id="RU363099"/>
    </source>
</evidence>
<gene>
    <name evidence="2" type="primary">LOC123398411</name>
</gene>
<dbReference type="KEGG" id="hvg:123398411"/>
<dbReference type="InterPro" id="IPR004265">
    <property type="entry name" value="Dirigent"/>
</dbReference>
<dbReference type="GO" id="GO:0048046">
    <property type="term" value="C:apoplast"/>
    <property type="evidence" value="ECO:0007669"/>
    <property type="project" value="UniProtKB-SubCell"/>
</dbReference>
<comment type="subcellular location">
    <subcellularLocation>
        <location evidence="1">Secreted</location>
        <location evidence="1">Extracellular space</location>
        <location evidence="1">Apoplast</location>
    </subcellularLocation>
</comment>
<dbReference type="OMA" id="FHHTLTE"/>
<dbReference type="OrthoDB" id="1859279at2759"/>
<dbReference type="RefSeq" id="XP_044948820.1">
    <property type="nucleotide sequence ID" value="XM_045092885.1"/>
</dbReference>
<dbReference type="Gramene" id="HORVU.MOREX.r2.5HG0423020.1">
    <property type="protein sequence ID" value="HORVU.MOREX.r2.5HG0423020.1.CDS.1"/>
    <property type="gene ID" value="HORVU.MOREX.r2.5HG0423020"/>
</dbReference>
<comment type="similarity">
    <text evidence="1">Belongs to the plant dirigent protein family.</text>
</comment>
<dbReference type="Pfam" id="PF03018">
    <property type="entry name" value="Dirigent"/>
    <property type="match status" value="1"/>
</dbReference>
<reference evidence="3" key="1">
    <citation type="journal article" date="2012" name="Nature">
        <title>A physical, genetic and functional sequence assembly of the barley genome.</title>
        <authorList>
            <consortium name="The International Barley Genome Sequencing Consortium"/>
            <person name="Mayer K.F."/>
            <person name="Waugh R."/>
            <person name="Brown J.W."/>
            <person name="Schulman A."/>
            <person name="Langridge P."/>
            <person name="Platzer M."/>
            <person name="Fincher G.B."/>
            <person name="Muehlbauer G.J."/>
            <person name="Sato K."/>
            <person name="Close T.J."/>
            <person name="Wise R.P."/>
            <person name="Stein N."/>
        </authorList>
    </citation>
    <scope>NUCLEOTIDE SEQUENCE [LARGE SCALE GENOMIC DNA]</scope>
    <source>
        <strain evidence="3">cv. Morex</strain>
    </source>
</reference>
<name>A0A8I6YC56_HORVV</name>
<dbReference type="AlphaFoldDB" id="A0A8I6YC56"/>
<accession>A0A8I6YC56</accession>
<comment type="subunit">
    <text evidence="1">Homodimer.</text>
</comment>
<proteinExistence type="inferred from homology"/>
<comment type="function">
    <text evidence="1">Dirigent proteins impart stereoselectivity on the phenoxy radical-coupling reaction, yielding optically active lignans from two molecules of coniferyl alcohol in the biosynthesis of lignans, flavonolignans, and alkaloids and thus plays a central role in plant secondary metabolism.</text>
</comment>
<keyword evidence="1" id="KW-0964">Secreted</keyword>
<sequence>MLGRVVFCVVIAAAVLAVVLLATVSPLPHRSAARPRGITVYVHPVASGPVRRQQGAKHGDERVASALVFRHRMTAGPEITSRTVGAASGFVLPGERGSAMSAFDTVHLAFDAPGLSGSLCVEVARNEGALRVVGGTGAFAFAQGHGAVLRPERLGGGAAATSLRLELSMSVASAAG</sequence>
<keyword evidence="3" id="KW-1185">Reference proteome</keyword>
<dbReference type="Gramene" id="HORVU.MOREX.r3.5HG0509350.1">
    <property type="protein sequence ID" value="HORVU.MOREX.r3.5HG0509350.1.CDS1"/>
    <property type="gene ID" value="HORVU.MOREX.r3.5HG0509350"/>
</dbReference>
<protein>
    <recommendedName>
        <fullName evidence="1">Dirigent protein</fullName>
    </recommendedName>
</protein>
<dbReference type="EnsemblPlants" id="HORVU.MOREX.r3.5HG0509350.1">
    <property type="protein sequence ID" value="HORVU.MOREX.r3.5HG0509350.1.CDS1"/>
    <property type="gene ID" value="HORVU.MOREX.r3.5HG0509350"/>
</dbReference>
<reference evidence="2" key="2">
    <citation type="submission" date="2020-10" db="EMBL/GenBank/DDBJ databases">
        <authorList>
            <person name="Scholz U."/>
            <person name="Mascher M."/>
            <person name="Fiebig A."/>
        </authorList>
    </citation>
    <scope>NUCLEOTIDE SEQUENCE [LARGE SCALE GENOMIC DNA]</scope>
    <source>
        <strain evidence="2">cv. Morex</strain>
    </source>
</reference>